<keyword evidence="3" id="KW-1185">Reference proteome</keyword>
<protein>
    <submittedName>
        <fullName evidence="2">Uncharacterized LabA/DUF88 family protein</fullName>
    </submittedName>
</protein>
<gene>
    <name evidence="2" type="ORF">A9A59_0551</name>
</gene>
<sequence length="221" mass="24983">MRAAAYIDGFNLYYGLRALRDRAPQFGENRWLDLRRLVQELAPRAQLDRVRYFTARVEARAGDPGLPQRQDAYLRALQTLPGLTIHFGTFLTHEVTLPLAEPAGSQRWAKVLRTEEKGSDVNLATFLLLDAFFDRYDLAIVVSNDSDLAEPVRAVRDELKRRVLVVSPQERVTARLQRAASDSRVLRPKVVARCQLPIPVIDAQGRHIRPPATWGPFGSTT</sequence>
<name>A0A2A9HEF9_TEPT2</name>
<accession>A0A2A9HEF9</accession>
<comment type="caution">
    <text evidence="2">The sequence shown here is derived from an EMBL/GenBank/DDBJ whole genome shotgun (WGS) entry which is preliminary data.</text>
</comment>
<evidence type="ECO:0000313" key="2">
    <source>
        <dbReference type="EMBL" id="PFG73356.1"/>
    </source>
</evidence>
<dbReference type="Pfam" id="PF01936">
    <property type="entry name" value="NYN"/>
    <property type="match status" value="1"/>
</dbReference>
<dbReference type="PANTHER" id="PTHR35458">
    <property type="entry name" value="SLR0755 PROTEIN"/>
    <property type="match status" value="1"/>
</dbReference>
<dbReference type="Gene3D" id="3.40.50.1010">
    <property type="entry name" value="5'-nuclease"/>
    <property type="match status" value="1"/>
</dbReference>
<dbReference type="PANTHER" id="PTHR35458:SF8">
    <property type="entry name" value="SLR0650 PROTEIN"/>
    <property type="match status" value="1"/>
</dbReference>
<dbReference type="GO" id="GO:0004540">
    <property type="term" value="F:RNA nuclease activity"/>
    <property type="evidence" value="ECO:0007669"/>
    <property type="project" value="InterPro"/>
</dbReference>
<dbReference type="InterPro" id="IPR047140">
    <property type="entry name" value="LabA"/>
</dbReference>
<organism evidence="2 3">
    <name type="scientific">Tepidiforma thermophila (strain KCTC 52669 / CGMCC 1.13589 / G233)</name>
    <dbReference type="NCBI Taxonomy" id="2761530"/>
    <lineage>
        <taxon>Bacteria</taxon>
        <taxon>Bacillati</taxon>
        <taxon>Chloroflexota</taxon>
        <taxon>Tepidiformia</taxon>
        <taxon>Tepidiformales</taxon>
        <taxon>Tepidiformaceae</taxon>
        <taxon>Tepidiforma</taxon>
    </lineage>
</organism>
<dbReference type="InterPro" id="IPR021139">
    <property type="entry name" value="NYN"/>
</dbReference>
<dbReference type="EMBL" id="PDJQ01000001">
    <property type="protein sequence ID" value="PFG73356.1"/>
    <property type="molecule type" value="Genomic_DNA"/>
</dbReference>
<proteinExistence type="predicted"/>
<reference evidence="2 3" key="1">
    <citation type="submission" date="2017-09" db="EMBL/GenBank/DDBJ databases">
        <title>Sequencing the genomes of two abundant thermophiles in Great Basin hot springs: Thermocrinis jamiesonii and novel Chloroflexi Thermoflexus hugenholtzii.</title>
        <authorList>
            <person name="Hedlund B."/>
        </authorList>
    </citation>
    <scope>NUCLEOTIDE SEQUENCE [LARGE SCALE GENOMIC DNA]</scope>
    <source>
        <strain evidence="2 3">G233</strain>
    </source>
</reference>
<dbReference type="AlphaFoldDB" id="A0A2A9HEF9"/>
<dbReference type="Proteomes" id="UP000223071">
    <property type="component" value="Unassembled WGS sequence"/>
</dbReference>
<feature type="domain" description="NYN" evidence="1">
    <location>
        <begin position="2"/>
        <end position="182"/>
    </location>
</feature>
<evidence type="ECO:0000313" key="3">
    <source>
        <dbReference type="Proteomes" id="UP000223071"/>
    </source>
</evidence>
<evidence type="ECO:0000259" key="1">
    <source>
        <dbReference type="Pfam" id="PF01936"/>
    </source>
</evidence>
<dbReference type="CDD" id="cd18722">
    <property type="entry name" value="PIN_NicB-like"/>
    <property type="match status" value="1"/>
</dbReference>